<dbReference type="PANTHER" id="PTHR13448">
    <property type="entry name" value="TRANSMEMBRANE PROTEIN 214"/>
    <property type="match status" value="1"/>
</dbReference>
<feature type="region of interest" description="Disordered" evidence="11">
    <location>
        <begin position="12"/>
        <end position="46"/>
    </location>
</feature>
<keyword evidence="4" id="KW-0812">Transmembrane</keyword>
<evidence type="ECO:0000256" key="10">
    <source>
        <dbReference type="ARBA" id="ARBA00024938"/>
    </source>
</evidence>
<reference evidence="12 13" key="1">
    <citation type="journal article" date="2023" name="Hortic Res">
        <title>Pangenome of water caltrop reveals structural variations and asymmetric subgenome divergence after allopolyploidization.</title>
        <authorList>
            <person name="Zhang X."/>
            <person name="Chen Y."/>
            <person name="Wang L."/>
            <person name="Yuan Y."/>
            <person name="Fang M."/>
            <person name="Shi L."/>
            <person name="Lu R."/>
            <person name="Comes H.P."/>
            <person name="Ma Y."/>
            <person name="Chen Y."/>
            <person name="Huang G."/>
            <person name="Zhou Y."/>
            <person name="Zheng Z."/>
            <person name="Qiu Y."/>
        </authorList>
    </citation>
    <scope>NUCLEOTIDE SEQUENCE [LARGE SCALE GENOMIC DNA]</scope>
    <source>
        <tissue evidence="12">Roots</tissue>
    </source>
</reference>
<evidence type="ECO:0000256" key="5">
    <source>
        <dbReference type="ARBA" id="ARBA00022703"/>
    </source>
</evidence>
<dbReference type="AlphaFoldDB" id="A0AAN7GY60"/>
<gene>
    <name evidence="12" type="ORF">SAY87_026597</name>
</gene>
<dbReference type="GO" id="GO:0005794">
    <property type="term" value="C:Golgi apparatus"/>
    <property type="evidence" value="ECO:0007669"/>
    <property type="project" value="TreeGrafter"/>
</dbReference>
<name>A0AAN7GY60_9MYRT</name>
<comment type="caution">
    <text evidence="12">The sequence shown here is derived from an EMBL/GenBank/DDBJ whole genome shotgun (WGS) entry which is preliminary data.</text>
</comment>
<dbReference type="InterPro" id="IPR019308">
    <property type="entry name" value="TMEM214"/>
</dbReference>
<evidence type="ECO:0000313" key="12">
    <source>
        <dbReference type="EMBL" id="KAK4749148.1"/>
    </source>
</evidence>
<sequence>MDENSAVIAKILREQEEEDRQINQNSNRNENKDSPGWQTVSYPKRHKKQLKAQQVISSSDLHLNGIVSANLHVFRSVELHAEERRQRVLEAQAAAASIAGVSDHAGRSKRNSDDEDDSDAEAPVENGGEEVKKVKLKKPKKPKLTVAEAAEKIDAADLSAFLADITVSYESQQDIQLMRFADYFGRAFASVGAAQFPWLKIFKESSVEKLVDIPICHLSEDVFRTSVDWLNQRSLESLGTFVLWSTDAIFADLASHLGAASKGSKKGALPVSSKSQVAIFLVLAMVLRRKPDVLVSVMPNLKENPKYQGQDKLPVITWIISQASQGDLTVGLYMWVHVVLPLLNGKSCNPQFMDLILQSGERILASPKARPILLNGAVRKGERLVPPSALEVLIRVTFPAPSARLKATERFEAVYPTLKEVALAGVPGSNALKQVSLQIMKFAIKAAGEGISDLCNEASSIFIWCLTQNSECYRLWEKLYLEHLDASVVVLKKLSHELKIHSFEHSTLEPVRETLKIFRQKNETAMTEENDVSRKALLKEADKHCKAILGRVLKGHGCLKFAVFASILALGAAVASQNIQNWDLKKLAELFNISQNL</sequence>
<evidence type="ECO:0000256" key="11">
    <source>
        <dbReference type="SAM" id="MobiDB-lite"/>
    </source>
</evidence>
<evidence type="ECO:0000256" key="4">
    <source>
        <dbReference type="ARBA" id="ARBA00022692"/>
    </source>
</evidence>
<dbReference type="GO" id="GO:0005789">
    <property type="term" value="C:endoplasmic reticulum membrane"/>
    <property type="evidence" value="ECO:0007669"/>
    <property type="project" value="UniProtKB-SubCell"/>
</dbReference>
<evidence type="ECO:0000256" key="3">
    <source>
        <dbReference type="ARBA" id="ARBA00011720"/>
    </source>
</evidence>
<evidence type="ECO:0008006" key="14">
    <source>
        <dbReference type="Google" id="ProtNLM"/>
    </source>
</evidence>
<evidence type="ECO:0000256" key="1">
    <source>
        <dbReference type="ARBA" id="ARBA00004477"/>
    </source>
</evidence>
<protein>
    <recommendedName>
        <fullName evidence="14">Transmembrane protein</fullName>
    </recommendedName>
</protein>
<organism evidence="12 13">
    <name type="scientific">Trapa incisa</name>
    <dbReference type="NCBI Taxonomy" id="236973"/>
    <lineage>
        <taxon>Eukaryota</taxon>
        <taxon>Viridiplantae</taxon>
        <taxon>Streptophyta</taxon>
        <taxon>Embryophyta</taxon>
        <taxon>Tracheophyta</taxon>
        <taxon>Spermatophyta</taxon>
        <taxon>Magnoliopsida</taxon>
        <taxon>eudicotyledons</taxon>
        <taxon>Gunneridae</taxon>
        <taxon>Pentapetalae</taxon>
        <taxon>rosids</taxon>
        <taxon>malvids</taxon>
        <taxon>Myrtales</taxon>
        <taxon>Lythraceae</taxon>
        <taxon>Trapa</taxon>
    </lineage>
</organism>
<keyword evidence="6" id="KW-0256">Endoplasmic reticulum</keyword>
<evidence type="ECO:0000256" key="7">
    <source>
        <dbReference type="ARBA" id="ARBA00022989"/>
    </source>
</evidence>
<keyword evidence="9" id="KW-0325">Glycoprotein</keyword>
<dbReference type="EMBL" id="JAXIOK010000018">
    <property type="protein sequence ID" value="KAK4749148.1"/>
    <property type="molecule type" value="Genomic_DNA"/>
</dbReference>
<feature type="region of interest" description="Disordered" evidence="11">
    <location>
        <begin position="99"/>
        <end position="134"/>
    </location>
</feature>
<comment type="subunit">
    <text evidence="3">Constitutively interacts with CASP4; required for the localization of procaspase 4 to the ER.</text>
</comment>
<keyword evidence="5" id="KW-0053">Apoptosis</keyword>
<keyword evidence="13" id="KW-1185">Reference proteome</keyword>
<proteinExistence type="inferred from homology"/>
<evidence type="ECO:0000256" key="9">
    <source>
        <dbReference type="ARBA" id="ARBA00023180"/>
    </source>
</evidence>
<comment type="similarity">
    <text evidence="2">Belongs to the TMEM214 family.</text>
</comment>
<comment type="function">
    <text evidence="10">Critical mediator, in cooperation with CASP4, of endoplasmic reticulum-stress induced apoptosis. Required or the activation of CASP4 following endoplasmic reticulum stress.</text>
</comment>
<keyword evidence="8" id="KW-0472">Membrane</keyword>
<comment type="subcellular location">
    <subcellularLocation>
        <location evidence="1">Endoplasmic reticulum membrane</location>
        <topology evidence="1">Multi-pass membrane protein</topology>
    </subcellularLocation>
</comment>
<accession>A0AAN7GY60</accession>
<evidence type="ECO:0000256" key="8">
    <source>
        <dbReference type="ARBA" id="ARBA00023136"/>
    </source>
</evidence>
<dbReference type="Pfam" id="PF10151">
    <property type="entry name" value="TMEM214"/>
    <property type="match status" value="1"/>
</dbReference>
<evidence type="ECO:0000256" key="2">
    <source>
        <dbReference type="ARBA" id="ARBA00007984"/>
    </source>
</evidence>
<evidence type="ECO:0000256" key="6">
    <source>
        <dbReference type="ARBA" id="ARBA00022824"/>
    </source>
</evidence>
<keyword evidence="7" id="KW-1133">Transmembrane helix</keyword>
<feature type="compositionally biased region" description="Acidic residues" evidence="11">
    <location>
        <begin position="113"/>
        <end position="122"/>
    </location>
</feature>
<dbReference type="Proteomes" id="UP001345219">
    <property type="component" value="Chromosome 21"/>
</dbReference>
<dbReference type="PANTHER" id="PTHR13448:SF0">
    <property type="entry name" value="TRANSMEMBRANE PROTEIN 214"/>
    <property type="match status" value="1"/>
</dbReference>
<evidence type="ECO:0000313" key="13">
    <source>
        <dbReference type="Proteomes" id="UP001345219"/>
    </source>
</evidence>